<protein>
    <submittedName>
        <fullName evidence="1">Uncharacterized protein</fullName>
    </submittedName>
</protein>
<proteinExistence type="predicted"/>
<evidence type="ECO:0000313" key="1">
    <source>
        <dbReference type="EMBL" id="SFG62737.1"/>
    </source>
</evidence>
<dbReference type="Proteomes" id="UP000181942">
    <property type="component" value="Unassembled WGS sequence"/>
</dbReference>
<accession>A0A1I2THC0</accession>
<dbReference type="RefSeq" id="WP_075032356.1">
    <property type="nucleotide sequence ID" value="NZ_FONR01000024.1"/>
</dbReference>
<gene>
    <name evidence="1" type="ORF">SAMN02787118_12475</name>
</gene>
<evidence type="ECO:0000313" key="2">
    <source>
        <dbReference type="Proteomes" id="UP000181942"/>
    </source>
</evidence>
<sequence length="76" mass="8467">MRDTGDINTREALLDESFPALRVRDRIVTLHTAERLGRILDSHGRAVEHVPVELPPADKLFLQCQRVGGAHSTHSS</sequence>
<dbReference type="OrthoDB" id="4050641at2"/>
<reference evidence="1 2" key="1">
    <citation type="submission" date="2016-10" db="EMBL/GenBank/DDBJ databases">
        <authorList>
            <person name="de Groot N.N."/>
        </authorList>
    </citation>
    <scope>NUCLEOTIDE SEQUENCE [LARGE SCALE GENOMIC DNA]</scope>
    <source>
        <strain evidence="1 2">OK461</strain>
    </source>
</reference>
<dbReference type="EMBL" id="FONR01000024">
    <property type="protein sequence ID" value="SFG62737.1"/>
    <property type="molecule type" value="Genomic_DNA"/>
</dbReference>
<organism evidence="1 2">
    <name type="scientific">Streptomyces mirabilis</name>
    <dbReference type="NCBI Taxonomy" id="68239"/>
    <lineage>
        <taxon>Bacteria</taxon>
        <taxon>Bacillati</taxon>
        <taxon>Actinomycetota</taxon>
        <taxon>Actinomycetes</taxon>
        <taxon>Kitasatosporales</taxon>
        <taxon>Streptomycetaceae</taxon>
        <taxon>Streptomyces</taxon>
    </lineage>
</organism>
<name>A0A1I2THC0_9ACTN</name>
<dbReference type="AlphaFoldDB" id="A0A1I2THC0"/>